<dbReference type="SUPFAM" id="SSF51206">
    <property type="entry name" value="cAMP-binding domain-like"/>
    <property type="match status" value="1"/>
</dbReference>
<dbReference type="Proteomes" id="UP000197019">
    <property type="component" value="Chromosome"/>
</dbReference>
<gene>
    <name evidence="1" type="ORF">CEK71_14160</name>
</gene>
<proteinExistence type="predicted"/>
<dbReference type="InterPro" id="IPR014710">
    <property type="entry name" value="RmlC-like_jellyroll"/>
</dbReference>
<reference evidence="1 2" key="1">
    <citation type="submission" date="2017-06" db="EMBL/GenBank/DDBJ databases">
        <title>Genome Sequencing of the methanotroph Methylovulum psychrotolerants str. HV10-M2 isolated from a high-altitude environment.</title>
        <authorList>
            <person name="Mateos-Rivera A."/>
        </authorList>
    </citation>
    <scope>NUCLEOTIDE SEQUENCE [LARGE SCALE GENOMIC DNA]</scope>
    <source>
        <strain evidence="1 2">HV10_M2</strain>
    </source>
</reference>
<organism evidence="1 2">
    <name type="scientific">Methylovulum psychrotolerans</name>
    <dbReference type="NCBI Taxonomy" id="1704499"/>
    <lineage>
        <taxon>Bacteria</taxon>
        <taxon>Pseudomonadati</taxon>
        <taxon>Pseudomonadota</taxon>
        <taxon>Gammaproteobacteria</taxon>
        <taxon>Methylococcales</taxon>
        <taxon>Methylococcaceae</taxon>
        <taxon>Methylovulum</taxon>
    </lineage>
</organism>
<dbReference type="KEGG" id="mpsy:CEK71_14160"/>
<evidence type="ECO:0000313" key="2">
    <source>
        <dbReference type="Proteomes" id="UP000197019"/>
    </source>
</evidence>
<name>A0A1Z4C0S2_9GAMM</name>
<sequence>MNKVLLPCAETLAKQAIPAYLNAYRVLCPELTEAEQDFLAASVVVADYKSRALYLQAGVVQNAIGFVYAGLLRSFYIDSDGNDITMGFVKENDYATDCAAFVARQPSRYAFQCLEPCIIVDLPYTAMADGFGRFKNLETYGRRYKEQVLAAQQARIEACLVEVAEQRYLNFVRQHPDLFGRVSLTHLASYLGIERQSLSRIRKKLADRR</sequence>
<evidence type="ECO:0000313" key="1">
    <source>
        <dbReference type="EMBL" id="ASF47122.1"/>
    </source>
</evidence>
<accession>A0A1Z4C0S2</accession>
<dbReference type="AlphaFoldDB" id="A0A1Z4C0S2"/>
<dbReference type="InterPro" id="IPR018490">
    <property type="entry name" value="cNMP-bd_dom_sf"/>
</dbReference>
<dbReference type="RefSeq" id="WP_088619994.1">
    <property type="nucleotide sequence ID" value="NZ_CP022129.1"/>
</dbReference>
<keyword evidence="2" id="KW-1185">Reference proteome</keyword>
<dbReference type="Gene3D" id="2.60.120.10">
    <property type="entry name" value="Jelly Rolls"/>
    <property type="match status" value="1"/>
</dbReference>
<dbReference type="OrthoDB" id="9798104at2"/>
<dbReference type="EMBL" id="CP022129">
    <property type="protein sequence ID" value="ASF47122.1"/>
    <property type="molecule type" value="Genomic_DNA"/>
</dbReference>
<protein>
    <submittedName>
        <fullName evidence="1">cAMP-binding protein</fullName>
    </submittedName>
</protein>